<dbReference type="InterPro" id="IPR011527">
    <property type="entry name" value="ABC1_TM_dom"/>
</dbReference>
<protein>
    <recommendedName>
        <fullName evidence="18">Bile salt export pump</fullName>
    </recommendedName>
</protein>
<dbReference type="EnsemblMetazoa" id="CapteT209638">
    <property type="protein sequence ID" value="CapteP209638"/>
    <property type="gene ID" value="CapteG209638"/>
</dbReference>
<keyword evidence="17" id="KW-1185">Reference proteome</keyword>
<reference evidence="17" key="1">
    <citation type="submission" date="2012-12" db="EMBL/GenBank/DDBJ databases">
        <authorList>
            <person name="Hellsten U."/>
            <person name="Grimwood J."/>
            <person name="Chapman J.A."/>
            <person name="Shapiro H."/>
            <person name="Aerts A."/>
            <person name="Otillar R.P."/>
            <person name="Terry A.Y."/>
            <person name="Boore J.L."/>
            <person name="Simakov O."/>
            <person name="Marletaz F."/>
            <person name="Cho S.-J."/>
            <person name="Edsinger-Gonzales E."/>
            <person name="Havlak P."/>
            <person name="Kuo D.-H."/>
            <person name="Larsson T."/>
            <person name="Lv J."/>
            <person name="Arendt D."/>
            <person name="Savage R."/>
            <person name="Osoegawa K."/>
            <person name="de Jong P."/>
            <person name="Lindberg D.R."/>
            <person name="Seaver E.C."/>
            <person name="Weisblat D.A."/>
            <person name="Putnam N.H."/>
            <person name="Grigoriev I.V."/>
            <person name="Rokhsar D.S."/>
        </authorList>
    </citation>
    <scope>NUCLEOTIDE SEQUENCE</scope>
    <source>
        <strain evidence="17">I ESC-2004</strain>
    </source>
</reference>
<dbReference type="InterPro" id="IPR039421">
    <property type="entry name" value="Type_1_exporter"/>
</dbReference>
<keyword evidence="6" id="KW-0547">Nucleotide-binding</keyword>
<dbReference type="Gene3D" id="1.20.1560.10">
    <property type="entry name" value="ABC transporter type 1, transmembrane domain"/>
    <property type="match status" value="1"/>
</dbReference>
<evidence type="ECO:0000256" key="1">
    <source>
        <dbReference type="ARBA" id="ARBA00004141"/>
    </source>
</evidence>
<dbReference type="HOGENOM" id="CLU_000604_17_2_1"/>
<dbReference type="Proteomes" id="UP000014760">
    <property type="component" value="Unassembled WGS sequence"/>
</dbReference>
<feature type="transmembrane region" description="Helical" evidence="12">
    <location>
        <begin position="61"/>
        <end position="85"/>
    </location>
</feature>
<evidence type="ECO:0000256" key="6">
    <source>
        <dbReference type="ARBA" id="ARBA00022741"/>
    </source>
</evidence>
<keyword evidence="11" id="KW-0325">Glycoprotein</keyword>
<evidence type="ECO:0000259" key="13">
    <source>
        <dbReference type="PROSITE" id="PS50893"/>
    </source>
</evidence>
<dbReference type="FunCoup" id="R7VFY3">
    <property type="interactions" value="85"/>
</dbReference>
<evidence type="ECO:0000313" key="15">
    <source>
        <dbReference type="EMBL" id="ELU17748.1"/>
    </source>
</evidence>
<feature type="transmembrane region" description="Helical" evidence="12">
    <location>
        <begin position="282"/>
        <end position="303"/>
    </location>
</feature>
<evidence type="ECO:0000256" key="8">
    <source>
        <dbReference type="ARBA" id="ARBA00022967"/>
    </source>
</evidence>
<dbReference type="OrthoDB" id="6500128at2759"/>
<dbReference type="InterPro" id="IPR017871">
    <property type="entry name" value="ABC_transporter-like_CS"/>
</dbReference>
<sequence>MDSRSDPNAKRTMEMGTLTARPEDVVIGDKGGAVEEEVDIVKMQTVTAGQMFRFSDTKDKFTMLLGTIGAIIHVAGAIVVVAAYLQMACWQISAYNQCQRIRNILLKAILRQDIGWFDVHEVGELNTRLADDVTQIETGIGDKLSIAMQHVSTFVAGFVIAFVYGWELALVILAIVPLMAVVGAIANKMGTSWAKREQQAYAKAGAVAEEVIGSIRTVVAFGGQEKESIRYADNLIEARNMGFKKGLVNSIGISCIYLILFSSYALAFWYGTDLVSKDTISAGNLLTVFFSIMMGGFSIGNAMPNLQDFANARGAAYAIYNIIDLVPSIDSSSTEGDKPSDIKGNVEFKDVHFEYPARKNTPVLKGLNLKASVGQTVALVGSSGCGKSTTIQLLQRFYDPKSGQVLIDGKDISTFNVKWLRQHIGVVSQEPVLFGASIAQNIRFGRDGVSMGEMVEAAKMSNAHDFICQLPQKYETVIGERGTQLSGGQKQRIAIARALVSDPRILLLDEATSALDNESEASVQEALDRARMGRTTFVVAHRLSTVRNADVIFGFRDGVAVENGSHADLMQNESGVYYQLVTNQTKDAKPEDEASEPELRRIMRMNAPEWKIIVVGCFAALVAGGIQPASAVLYTQILSIFEELDPQKMRDEGTKLALMYLGIGAVSALASVTLQISFSQSGTRLTMRLRKLAFDSIIRQDMSFFDDLSNSTGALGTRLASDAALVQGATGSRLAIVIQSLSSVGVGILIGMIYSWKLSLLVVAFMPFIMMSGAISVKRATGNSKAGKRNPLEESGKVAVEAIGNIRTVASLTKEEYFIEAYQQLTAAPYVKKRQSAHLQGLGFGLSFSILFFCYAATYTLGAYLITEGELEYQDMFRVVASMIFGAQGAGQAASFGMDYSKARAAAARLFALYDLQPLVDCSPSEGKKLDSVEGSMELSKVCFNYPTRPNVAVLRGLSFSVKPGNTVALVGSSGCGKSTVVQLIERFYDPLSGTLSMDNQGIKGLNLPWMRSQISLVSQEPMLFDCSIRENIAYGDNSRTVSMDDIIAAARDANIHNFIQSLPEGYDTNVGDKGTQLSGGQKQRVAIARALVRNPKILLLDEATSALDTESEKVVQQALDQAQQGRTSIVIAHRLSTIQNADCIIVINNGRVAEVGTHSQLMELQGLYYNLNTTQKGDKKQS</sequence>
<feature type="transmembrane region" description="Helical" evidence="12">
    <location>
        <begin position="154"/>
        <end position="186"/>
    </location>
</feature>
<keyword evidence="3" id="KW-0813">Transport</keyword>
<evidence type="ECO:0000256" key="11">
    <source>
        <dbReference type="ARBA" id="ARBA00023180"/>
    </source>
</evidence>
<feature type="transmembrane region" description="Helical" evidence="12">
    <location>
        <begin position="760"/>
        <end position="777"/>
    </location>
</feature>
<feature type="domain" description="ABC transmembrane type-1" evidence="14">
    <location>
        <begin position="74"/>
        <end position="311"/>
    </location>
</feature>
<feature type="domain" description="ABC transmembrane type-1" evidence="14">
    <location>
        <begin position="614"/>
        <end position="902"/>
    </location>
</feature>
<proteinExistence type="inferred from homology"/>
<dbReference type="EMBL" id="KB292345">
    <property type="protein sequence ID" value="ELU17748.1"/>
    <property type="molecule type" value="Genomic_DNA"/>
</dbReference>
<evidence type="ECO:0000256" key="9">
    <source>
        <dbReference type="ARBA" id="ARBA00022989"/>
    </source>
</evidence>
<reference evidence="16" key="3">
    <citation type="submission" date="2015-06" db="UniProtKB">
        <authorList>
            <consortium name="EnsemblMetazoa"/>
        </authorList>
    </citation>
    <scope>IDENTIFICATION</scope>
</reference>
<dbReference type="InterPro" id="IPR036640">
    <property type="entry name" value="ABC1_TM_sf"/>
</dbReference>
<dbReference type="GO" id="GO:0016887">
    <property type="term" value="F:ATP hydrolysis activity"/>
    <property type="evidence" value="ECO:0007669"/>
    <property type="project" value="InterPro"/>
</dbReference>
<evidence type="ECO:0000313" key="17">
    <source>
        <dbReference type="Proteomes" id="UP000014760"/>
    </source>
</evidence>
<evidence type="ECO:0000256" key="12">
    <source>
        <dbReference type="SAM" id="Phobius"/>
    </source>
</evidence>
<keyword evidence="8" id="KW-1278">Translocase</keyword>
<dbReference type="PANTHER" id="PTHR43394:SF27">
    <property type="entry name" value="ATP-DEPENDENT TRANSLOCASE ABCB1-LIKE"/>
    <property type="match status" value="1"/>
</dbReference>
<feature type="transmembrane region" description="Helical" evidence="12">
    <location>
        <begin position="247"/>
        <end position="270"/>
    </location>
</feature>
<dbReference type="SMART" id="SM00382">
    <property type="entry name" value="AAA"/>
    <property type="match status" value="2"/>
</dbReference>
<evidence type="ECO:0000256" key="3">
    <source>
        <dbReference type="ARBA" id="ARBA00022448"/>
    </source>
</evidence>
<dbReference type="CDD" id="cd18577">
    <property type="entry name" value="ABC_6TM_Pgp_ABCB1_D1_like"/>
    <property type="match status" value="1"/>
</dbReference>
<dbReference type="InterPro" id="IPR027417">
    <property type="entry name" value="P-loop_NTPase"/>
</dbReference>
<dbReference type="GO" id="GO:0005524">
    <property type="term" value="F:ATP binding"/>
    <property type="evidence" value="ECO:0007669"/>
    <property type="project" value="UniProtKB-KW"/>
</dbReference>
<evidence type="ECO:0000256" key="7">
    <source>
        <dbReference type="ARBA" id="ARBA00022840"/>
    </source>
</evidence>
<name>R7VFY3_CAPTE</name>
<dbReference type="OMA" id="GYFRLAM"/>
<dbReference type="Gene3D" id="3.40.50.300">
    <property type="entry name" value="P-loop containing nucleotide triphosphate hydrolases"/>
    <property type="match status" value="2"/>
</dbReference>
<dbReference type="GO" id="GO:0005743">
    <property type="term" value="C:mitochondrial inner membrane"/>
    <property type="evidence" value="ECO:0007669"/>
    <property type="project" value="TreeGrafter"/>
</dbReference>
<reference evidence="15 17" key="2">
    <citation type="journal article" date="2013" name="Nature">
        <title>Insights into bilaterian evolution from three spiralian genomes.</title>
        <authorList>
            <person name="Simakov O."/>
            <person name="Marletaz F."/>
            <person name="Cho S.J."/>
            <person name="Edsinger-Gonzales E."/>
            <person name="Havlak P."/>
            <person name="Hellsten U."/>
            <person name="Kuo D.H."/>
            <person name="Larsson T."/>
            <person name="Lv J."/>
            <person name="Arendt D."/>
            <person name="Savage R."/>
            <person name="Osoegawa K."/>
            <person name="de Jong P."/>
            <person name="Grimwood J."/>
            <person name="Chapman J.A."/>
            <person name="Shapiro H."/>
            <person name="Aerts A."/>
            <person name="Otillar R.P."/>
            <person name="Terry A.Y."/>
            <person name="Boore J.L."/>
            <person name="Grigoriev I.V."/>
            <person name="Lindberg D.R."/>
            <person name="Seaver E.C."/>
            <person name="Weisblat D.A."/>
            <person name="Putnam N.H."/>
            <person name="Rokhsar D.S."/>
        </authorList>
    </citation>
    <scope>NUCLEOTIDE SEQUENCE</scope>
    <source>
        <strain evidence="15 17">I ESC-2004</strain>
    </source>
</reference>
<dbReference type="FunFam" id="1.20.1560.10:FF:000018">
    <property type="entry name" value="ATP-binding cassette subfamily B member 11"/>
    <property type="match status" value="1"/>
</dbReference>
<organism evidence="15">
    <name type="scientific">Capitella teleta</name>
    <name type="common">Polychaete worm</name>
    <dbReference type="NCBI Taxonomy" id="283909"/>
    <lineage>
        <taxon>Eukaryota</taxon>
        <taxon>Metazoa</taxon>
        <taxon>Spiralia</taxon>
        <taxon>Lophotrochozoa</taxon>
        <taxon>Annelida</taxon>
        <taxon>Polychaeta</taxon>
        <taxon>Sedentaria</taxon>
        <taxon>Scolecida</taxon>
        <taxon>Capitellidae</taxon>
        <taxon>Capitella</taxon>
    </lineage>
</organism>
<keyword evidence="4 12" id="KW-0812">Transmembrane</keyword>
<dbReference type="Pfam" id="PF00664">
    <property type="entry name" value="ABC_membrane"/>
    <property type="match status" value="2"/>
</dbReference>
<evidence type="ECO:0000256" key="4">
    <source>
        <dbReference type="ARBA" id="ARBA00022692"/>
    </source>
</evidence>
<dbReference type="PROSITE" id="PS50893">
    <property type="entry name" value="ABC_TRANSPORTER_2"/>
    <property type="match status" value="2"/>
</dbReference>
<dbReference type="SUPFAM" id="SSF52540">
    <property type="entry name" value="P-loop containing nucleoside triphosphate hydrolases"/>
    <property type="match status" value="2"/>
</dbReference>
<comment type="similarity">
    <text evidence="2">Belongs to the ABC transporter superfamily. ABCB family. Multidrug resistance exporter (TC 3.A.1.201) subfamily.</text>
</comment>
<comment type="subcellular location">
    <subcellularLocation>
        <location evidence="1">Membrane</location>
        <topology evidence="1">Multi-pass membrane protein</topology>
    </subcellularLocation>
</comment>
<gene>
    <name evidence="15" type="ORF">CAPTEDRAFT_209638</name>
</gene>
<dbReference type="FunFam" id="3.40.50.300:FF:000479">
    <property type="entry name" value="Multidrug resistance protein 1A"/>
    <property type="match status" value="2"/>
</dbReference>
<dbReference type="AlphaFoldDB" id="R7VFY3"/>
<keyword evidence="10 12" id="KW-0472">Membrane</keyword>
<evidence type="ECO:0008006" key="18">
    <source>
        <dbReference type="Google" id="ProtNLM"/>
    </source>
</evidence>
<evidence type="ECO:0000259" key="14">
    <source>
        <dbReference type="PROSITE" id="PS50929"/>
    </source>
</evidence>
<evidence type="ECO:0000256" key="2">
    <source>
        <dbReference type="ARBA" id="ARBA00007577"/>
    </source>
</evidence>
<feature type="transmembrane region" description="Helical" evidence="12">
    <location>
        <begin position="734"/>
        <end position="754"/>
    </location>
</feature>
<dbReference type="InterPro" id="IPR003593">
    <property type="entry name" value="AAA+_ATPase"/>
</dbReference>
<dbReference type="EMBL" id="AMQN01016722">
    <property type="status" value="NOT_ANNOTATED_CDS"/>
    <property type="molecule type" value="Genomic_DNA"/>
</dbReference>
<dbReference type="InterPro" id="IPR003439">
    <property type="entry name" value="ABC_transporter-like_ATP-bd"/>
</dbReference>
<keyword evidence="7" id="KW-0067">ATP-binding</keyword>
<dbReference type="GO" id="GO:0015421">
    <property type="term" value="F:ABC-type oligopeptide transporter activity"/>
    <property type="evidence" value="ECO:0007669"/>
    <property type="project" value="TreeGrafter"/>
</dbReference>
<evidence type="ECO:0000313" key="16">
    <source>
        <dbReference type="EnsemblMetazoa" id="CapteP209638"/>
    </source>
</evidence>
<keyword evidence="5" id="KW-0677">Repeat</keyword>
<dbReference type="PROSITE" id="PS50929">
    <property type="entry name" value="ABC_TM1F"/>
    <property type="match status" value="2"/>
</dbReference>
<dbReference type="PROSITE" id="PS00211">
    <property type="entry name" value="ABC_TRANSPORTER_1"/>
    <property type="match status" value="2"/>
</dbReference>
<dbReference type="GO" id="GO:0090374">
    <property type="term" value="P:oligopeptide export from mitochondrion"/>
    <property type="evidence" value="ECO:0007669"/>
    <property type="project" value="TreeGrafter"/>
</dbReference>
<feature type="transmembrane region" description="Helical" evidence="12">
    <location>
        <begin position="842"/>
        <end position="866"/>
    </location>
</feature>
<accession>R7VFY3</accession>
<keyword evidence="9 12" id="KW-1133">Transmembrane helix</keyword>
<dbReference type="SUPFAM" id="SSF90123">
    <property type="entry name" value="ABC transporter transmembrane region"/>
    <property type="match status" value="2"/>
</dbReference>
<dbReference type="CDD" id="cd03249">
    <property type="entry name" value="ABC_MTABC3_MDL1_MDL2"/>
    <property type="match status" value="2"/>
</dbReference>
<dbReference type="FunFam" id="1.20.1560.10:FF:000009">
    <property type="entry name" value="ABC transporter B family member 1"/>
    <property type="match status" value="1"/>
</dbReference>
<dbReference type="STRING" id="283909.R7VFY3"/>
<feature type="domain" description="ABC transporter" evidence="13">
    <location>
        <begin position="937"/>
        <end position="1175"/>
    </location>
</feature>
<feature type="transmembrane region" description="Helical" evidence="12">
    <location>
        <begin position="610"/>
        <end position="637"/>
    </location>
</feature>
<dbReference type="PANTHER" id="PTHR43394">
    <property type="entry name" value="ATP-DEPENDENT PERMEASE MDL1, MITOCHONDRIAL"/>
    <property type="match status" value="1"/>
</dbReference>
<feature type="transmembrane region" description="Helical" evidence="12">
    <location>
        <begin position="657"/>
        <end position="678"/>
    </location>
</feature>
<evidence type="ECO:0000256" key="10">
    <source>
        <dbReference type="ARBA" id="ARBA00023136"/>
    </source>
</evidence>
<evidence type="ECO:0000256" key="5">
    <source>
        <dbReference type="ARBA" id="ARBA00022737"/>
    </source>
</evidence>
<dbReference type="Pfam" id="PF00005">
    <property type="entry name" value="ABC_tran"/>
    <property type="match status" value="2"/>
</dbReference>
<feature type="domain" description="ABC transporter" evidence="13">
    <location>
        <begin position="346"/>
        <end position="582"/>
    </location>
</feature>
<dbReference type="CDD" id="cd18578">
    <property type="entry name" value="ABC_6TM_Pgp_ABCB1_D2_like"/>
    <property type="match status" value="1"/>
</dbReference>